<dbReference type="PANTHER" id="PTHR30006">
    <property type="entry name" value="THIAMINE-BINDING PERIPLASMIC PROTEIN-RELATED"/>
    <property type="match status" value="1"/>
</dbReference>
<comment type="caution">
    <text evidence="3">The sequence shown here is derived from an EMBL/GenBank/DDBJ whole genome shotgun (WGS) entry which is preliminary data.</text>
</comment>
<organism evidence="3 4">
    <name type="scientific">Seiridium cardinale</name>
    <dbReference type="NCBI Taxonomy" id="138064"/>
    <lineage>
        <taxon>Eukaryota</taxon>
        <taxon>Fungi</taxon>
        <taxon>Dikarya</taxon>
        <taxon>Ascomycota</taxon>
        <taxon>Pezizomycotina</taxon>
        <taxon>Sordariomycetes</taxon>
        <taxon>Xylariomycetidae</taxon>
        <taxon>Amphisphaeriales</taxon>
        <taxon>Sporocadaceae</taxon>
        <taxon>Seiridium</taxon>
    </lineage>
</organism>
<accession>A0ABR2Y4I9</accession>
<sequence length="361" mass="40034">MLSTFLAAALAAAPALGYDQILGFNNVVQRENRSLDEIYQAALAEGGVVTLWHGGDEANQQDSLKEAFEAKFPGITLNVTVALSKYHDGRLDQQLAVGGDAVYVDSVILQTLQDYPRWAQEGALLNYAPNGFDQIHDAFKGNEAAWYGVYIFFWAGAFNTQKLAGVTPPVEFEDWLRPEFKDKLVLTYPNDDDAVLYAFHLIMQQYGYSWFEALLDQNPLWVRGTATPGTLISQENNTRAAYFAAGGTFGSSGSINFTHPTEGQYVSWPQRAAIPKDAPHPEGAKLLHNFILSPEFQSTMWSVRRDVPAPAGFPDIWNQTNTNPTSFAEFMADRVTVERLRFFFEDRIGTAGGLDPINDGI</sequence>
<dbReference type="SUPFAM" id="SSF53850">
    <property type="entry name" value="Periplasmic binding protein-like II"/>
    <property type="match status" value="1"/>
</dbReference>
<feature type="chain" id="PRO_5045634096" evidence="2">
    <location>
        <begin position="18"/>
        <end position="361"/>
    </location>
</feature>
<evidence type="ECO:0000256" key="1">
    <source>
        <dbReference type="ARBA" id="ARBA00022729"/>
    </source>
</evidence>
<protein>
    <submittedName>
        <fullName evidence="3">ABC-type Fe3+ transport system</fullName>
    </submittedName>
</protein>
<dbReference type="Gene3D" id="3.40.190.10">
    <property type="entry name" value="Periplasmic binding protein-like II"/>
    <property type="match status" value="2"/>
</dbReference>
<dbReference type="Pfam" id="PF13343">
    <property type="entry name" value="SBP_bac_6"/>
    <property type="match status" value="1"/>
</dbReference>
<dbReference type="EMBL" id="JARVKM010000005">
    <property type="protein sequence ID" value="KAK9780707.1"/>
    <property type="molecule type" value="Genomic_DNA"/>
</dbReference>
<dbReference type="Proteomes" id="UP001465668">
    <property type="component" value="Unassembled WGS sequence"/>
</dbReference>
<keyword evidence="4" id="KW-1185">Reference proteome</keyword>
<evidence type="ECO:0000256" key="2">
    <source>
        <dbReference type="SAM" id="SignalP"/>
    </source>
</evidence>
<reference evidence="3 4" key="1">
    <citation type="submission" date="2024-02" db="EMBL/GenBank/DDBJ databases">
        <title>First draft genome assembly of two strains of Seiridium cardinale.</title>
        <authorList>
            <person name="Emiliani G."/>
            <person name="Scali E."/>
        </authorList>
    </citation>
    <scope>NUCLEOTIDE SEQUENCE [LARGE SCALE GENOMIC DNA]</scope>
    <source>
        <strain evidence="3 4">BM-138-000479</strain>
    </source>
</reference>
<evidence type="ECO:0000313" key="3">
    <source>
        <dbReference type="EMBL" id="KAK9780707.1"/>
    </source>
</evidence>
<proteinExistence type="predicted"/>
<dbReference type="PANTHER" id="PTHR30006:SF2">
    <property type="entry name" value="ABC TRANSPORTER SUBSTRATE-BINDING PROTEIN"/>
    <property type="match status" value="1"/>
</dbReference>
<evidence type="ECO:0000313" key="4">
    <source>
        <dbReference type="Proteomes" id="UP001465668"/>
    </source>
</evidence>
<keyword evidence="1 2" id="KW-0732">Signal</keyword>
<name>A0ABR2Y4I9_9PEZI</name>
<feature type="signal peptide" evidence="2">
    <location>
        <begin position="1"/>
        <end position="17"/>
    </location>
</feature>
<gene>
    <name evidence="3" type="ORF">SCAR479_01893</name>
</gene>